<dbReference type="Proteomes" id="UP000013251">
    <property type="component" value="Unassembled WGS sequence"/>
</dbReference>
<evidence type="ECO:0000313" key="3">
    <source>
        <dbReference type="Proteomes" id="UP000013251"/>
    </source>
</evidence>
<sequence length="112" mass="12560">MSQKVECSTCGRIGKPKTKGSFIITIVLLFFGIFPGLIYEIWRRSGGKVCSSCGSQNIHLHVINSRQKNSSLKNDHLLSLTEKNVEQKNCNFCKELIRIDAIKCKHCGSMLT</sequence>
<dbReference type="RefSeq" id="WP_005028984.1">
    <property type="nucleotide sequence ID" value="NZ_KB849755.1"/>
</dbReference>
<evidence type="ECO:0000256" key="1">
    <source>
        <dbReference type="SAM" id="Phobius"/>
    </source>
</evidence>
<evidence type="ECO:0008006" key="4">
    <source>
        <dbReference type="Google" id="ProtNLM"/>
    </source>
</evidence>
<protein>
    <recommendedName>
        <fullName evidence="4">DZANK-type domain-containing protein</fullName>
    </recommendedName>
</protein>
<dbReference type="OrthoDB" id="6695004at2"/>
<name>N9F7T3_ACIBZ</name>
<dbReference type="EMBL" id="APQG01000012">
    <property type="protein sequence ID" value="ENW00904.1"/>
    <property type="molecule type" value="Genomic_DNA"/>
</dbReference>
<dbReference type="SUPFAM" id="SSF57889">
    <property type="entry name" value="Cysteine-rich domain"/>
    <property type="match status" value="1"/>
</dbReference>
<dbReference type="InterPro" id="IPR046349">
    <property type="entry name" value="C1-like_sf"/>
</dbReference>
<dbReference type="AlphaFoldDB" id="N9F7T3"/>
<gene>
    <name evidence="2" type="ORF">F938_00420</name>
</gene>
<organism evidence="2 3">
    <name type="scientific">Acinetobacter bereziniae LMG 1003 = CIP 70.12</name>
    <dbReference type="NCBI Taxonomy" id="981324"/>
    <lineage>
        <taxon>Bacteria</taxon>
        <taxon>Pseudomonadati</taxon>
        <taxon>Pseudomonadota</taxon>
        <taxon>Gammaproteobacteria</taxon>
        <taxon>Moraxellales</taxon>
        <taxon>Moraxellaceae</taxon>
        <taxon>Acinetobacter</taxon>
    </lineage>
</organism>
<evidence type="ECO:0000313" key="2">
    <source>
        <dbReference type="EMBL" id="ENW00904.1"/>
    </source>
</evidence>
<proteinExistence type="predicted"/>
<keyword evidence="1" id="KW-0472">Membrane</keyword>
<reference evidence="2 3" key="1">
    <citation type="submission" date="2013-02" db="EMBL/GenBank/DDBJ databases">
        <title>The Genome Sequence of Acinetobacter bereziniae CIP 70.12.</title>
        <authorList>
            <consortium name="The Broad Institute Genome Sequencing Platform"/>
            <consortium name="The Broad Institute Genome Sequencing Center for Infectious Disease"/>
            <person name="Cerqueira G."/>
            <person name="Feldgarden M."/>
            <person name="Courvalin P."/>
            <person name="Perichon B."/>
            <person name="Grillot-Courvalin C."/>
            <person name="Clermont D."/>
            <person name="Rocha E."/>
            <person name="Yoon E.-J."/>
            <person name="Nemec A."/>
            <person name="Walker B."/>
            <person name="Young S.K."/>
            <person name="Zeng Q."/>
            <person name="Gargeya S."/>
            <person name="Fitzgerald M."/>
            <person name="Haas B."/>
            <person name="Abouelleil A."/>
            <person name="Alvarado L."/>
            <person name="Arachchi H.M."/>
            <person name="Berlin A.M."/>
            <person name="Chapman S.B."/>
            <person name="Dewar J."/>
            <person name="Goldberg J."/>
            <person name="Griggs A."/>
            <person name="Gujja S."/>
            <person name="Hansen M."/>
            <person name="Howarth C."/>
            <person name="Imamovic A."/>
            <person name="Larimer J."/>
            <person name="McCowan C."/>
            <person name="Murphy C."/>
            <person name="Neiman D."/>
            <person name="Pearson M."/>
            <person name="Priest M."/>
            <person name="Roberts A."/>
            <person name="Saif S."/>
            <person name="Shea T."/>
            <person name="Sisk P."/>
            <person name="Sykes S."/>
            <person name="Wortman J."/>
            <person name="Nusbaum C."/>
            <person name="Birren B."/>
        </authorList>
    </citation>
    <scope>NUCLEOTIDE SEQUENCE [LARGE SCALE GENOMIC DNA]</scope>
    <source>
        <strain evidence="2 3">CIP 70.12</strain>
    </source>
</reference>
<keyword evidence="1" id="KW-1133">Transmembrane helix</keyword>
<comment type="caution">
    <text evidence="2">The sequence shown here is derived from an EMBL/GenBank/DDBJ whole genome shotgun (WGS) entry which is preliminary data.</text>
</comment>
<dbReference type="HOGENOM" id="CLU_153649_0_0_6"/>
<feature type="transmembrane region" description="Helical" evidence="1">
    <location>
        <begin position="21"/>
        <end position="42"/>
    </location>
</feature>
<keyword evidence="3" id="KW-1185">Reference proteome</keyword>
<accession>N9F7T3</accession>
<keyword evidence="1" id="KW-0812">Transmembrane</keyword>